<dbReference type="InterPro" id="IPR000462">
    <property type="entry name" value="CDP-OH_P_trans"/>
</dbReference>
<organism evidence="4 5">
    <name type="scientific">Halorussus aquaticus</name>
    <dbReference type="NCBI Taxonomy" id="2953748"/>
    <lineage>
        <taxon>Archaea</taxon>
        <taxon>Methanobacteriati</taxon>
        <taxon>Methanobacteriota</taxon>
        <taxon>Stenosarchaea group</taxon>
        <taxon>Halobacteria</taxon>
        <taxon>Halobacteriales</taxon>
        <taxon>Haladaptataceae</taxon>
        <taxon>Halorussus</taxon>
    </lineage>
</organism>
<evidence type="ECO:0000313" key="5">
    <source>
        <dbReference type="Proteomes" id="UP001595945"/>
    </source>
</evidence>
<dbReference type="Pfam" id="PF01066">
    <property type="entry name" value="CDP-OH_P_transf"/>
    <property type="match status" value="1"/>
</dbReference>
<evidence type="ECO:0000256" key="2">
    <source>
        <dbReference type="RuleBase" id="RU003750"/>
    </source>
</evidence>
<name>A0ABD5PYA2_9EURY</name>
<dbReference type="GO" id="GO:0016740">
    <property type="term" value="F:transferase activity"/>
    <property type="evidence" value="ECO:0007669"/>
    <property type="project" value="UniProtKB-KW"/>
</dbReference>
<accession>A0ABD5PYA2</accession>
<evidence type="ECO:0000313" key="4">
    <source>
        <dbReference type="EMBL" id="MFC4823291.1"/>
    </source>
</evidence>
<dbReference type="InterPro" id="IPR043130">
    <property type="entry name" value="CDP-OH_PTrfase_TM_dom"/>
</dbReference>
<dbReference type="Proteomes" id="UP001595945">
    <property type="component" value="Unassembled WGS sequence"/>
</dbReference>
<keyword evidence="5" id="KW-1185">Reference proteome</keyword>
<dbReference type="InterPro" id="IPR048254">
    <property type="entry name" value="CDP_ALCOHOL_P_TRANSF_CS"/>
</dbReference>
<keyword evidence="3" id="KW-1133">Transmembrane helix</keyword>
<keyword evidence="3" id="KW-0472">Membrane</keyword>
<dbReference type="GeneID" id="73045662"/>
<sequence length="246" mass="25340">MEPRFVGRLGVADAVTVANAALGFLAAVVATIDPGLSARLVLLAAVADGLDGVVARKLGSTPAGEYLDSLADVASFGVAPAALVFAIARERWGLADPSAMAVAAFCVPALFVAMAVVRLGLYTAYDVGNGHTEGVPSTLAATILATAVLAGVEDAAVLLAAAAAFAYLMVTQVTYPDLFARDALAMGGVQALAVLAPTAFGRAFPRLLLAAALAYLLLGPRFYWRDTQCELDDREVAPREMEGKRS</sequence>
<dbReference type="EMBL" id="JBHSHT010000001">
    <property type="protein sequence ID" value="MFC4823291.1"/>
    <property type="molecule type" value="Genomic_DNA"/>
</dbReference>
<comment type="similarity">
    <text evidence="2">Belongs to the CDP-alcohol phosphatidyltransferase class-I family.</text>
</comment>
<gene>
    <name evidence="4" type="ORF">ACFO9K_03340</name>
</gene>
<dbReference type="Gene3D" id="1.20.120.1760">
    <property type="match status" value="1"/>
</dbReference>
<feature type="transmembrane region" description="Helical" evidence="3">
    <location>
        <begin position="12"/>
        <end position="32"/>
    </location>
</feature>
<dbReference type="PROSITE" id="PS00379">
    <property type="entry name" value="CDP_ALCOHOL_P_TRANSF"/>
    <property type="match status" value="1"/>
</dbReference>
<feature type="transmembrane region" description="Helical" evidence="3">
    <location>
        <begin position="206"/>
        <end position="224"/>
    </location>
</feature>
<evidence type="ECO:0000256" key="1">
    <source>
        <dbReference type="ARBA" id="ARBA00022679"/>
    </source>
</evidence>
<feature type="transmembrane region" description="Helical" evidence="3">
    <location>
        <begin position="100"/>
        <end position="121"/>
    </location>
</feature>
<dbReference type="AlphaFoldDB" id="A0ABD5PYA2"/>
<feature type="transmembrane region" description="Helical" evidence="3">
    <location>
        <begin position="141"/>
        <end position="170"/>
    </location>
</feature>
<keyword evidence="3" id="KW-0812">Transmembrane</keyword>
<reference evidence="4 5" key="1">
    <citation type="journal article" date="2019" name="Int. J. Syst. Evol. Microbiol.">
        <title>The Global Catalogue of Microorganisms (GCM) 10K type strain sequencing project: providing services to taxonomists for standard genome sequencing and annotation.</title>
        <authorList>
            <consortium name="The Broad Institute Genomics Platform"/>
            <consortium name="The Broad Institute Genome Sequencing Center for Infectious Disease"/>
            <person name="Wu L."/>
            <person name="Ma J."/>
        </authorList>
    </citation>
    <scope>NUCLEOTIDE SEQUENCE [LARGE SCALE GENOMIC DNA]</scope>
    <source>
        <strain evidence="4 5">XZYJ18</strain>
    </source>
</reference>
<dbReference type="RefSeq" id="WP_254267227.1">
    <property type="nucleotide sequence ID" value="NZ_CP100400.1"/>
</dbReference>
<protein>
    <submittedName>
        <fullName evidence="4">Protein sorting system archaetidylserine synthase</fullName>
    </submittedName>
</protein>
<evidence type="ECO:0000256" key="3">
    <source>
        <dbReference type="SAM" id="Phobius"/>
    </source>
</evidence>
<comment type="caution">
    <text evidence="4">The sequence shown here is derived from an EMBL/GenBank/DDBJ whole genome shotgun (WGS) entry which is preliminary data.</text>
</comment>
<keyword evidence="1 2" id="KW-0808">Transferase</keyword>
<dbReference type="NCBIfam" id="NF038086">
    <property type="entry name" value="anchor_synt_A"/>
    <property type="match status" value="1"/>
</dbReference>
<proteinExistence type="inferred from homology"/>